<dbReference type="InterPro" id="IPR038716">
    <property type="entry name" value="P1/P2_N_sf"/>
</dbReference>
<feature type="compositionally biased region" description="Gly residues" evidence="4">
    <location>
        <begin position="67"/>
        <end position="76"/>
    </location>
</feature>
<keyword evidence="2" id="KW-0689">Ribosomal protein</keyword>
<keyword evidence="3" id="KW-0687">Ribonucleoprotein</keyword>
<dbReference type="Proteomes" id="UP000355283">
    <property type="component" value="Unassembled WGS sequence"/>
</dbReference>
<evidence type="ECO:0000256" key="2">
    <source>
        <dbReference type="ARBA" id="ARBA00022980"/>
    </source>
</evidence>
<dbReference type="PANTHER" id="PTHR45696">
    <property type="entry name" value="60S ACIDIC RIBOSOMAL PROTEIN P1"/>
    <property type="match status" value="1"/>
</dbReference>
<evidence type="ECO:0008006" key="7">
    <source>
        <dbReference type="Google" id="ProtNLM"/>
    </source>
</evidence>
<dbReference type="GO" id="GO:0003735">
    <property type="term" value="F:structural constituent of ribosome"/>
    <property type="evidence" value="ECO:0007669"/>
    <property type="project" value="TreeGrafter"/>
</dbReference>
<dbReference type="AlphaFoldDB" id="A0A4D9D0X2"/>
<comment type="similarity">
    <text evidence="1">Belongs to the eukaryotic ribosomal protein P1/P2 family.</text>
</comment>
<organism evidence="5 6">
    <name type="scientific">Nannochloropsis salina CCMP1776</name>
    <dbReference type="NCBI Taxonomy" id="1027361"/>
    <lineage>
        <taxon>Eukaryota</taxon>
        <taxon>Sar</taxon>
        <taxon>Stramenopiles</taxon>
        <taxon>Ochrophyta</taxon>
        <taxon>Eustigmatophyceae</taxon>
        <taxon>Eustigmatales</taxon>
        <taxon>Monodopsidaceae</taxon>
        <taxon>Microchloropsis</taxon>
        <taxon>Microchloropsis salina</taxon>
    </lineage>
</organism>
<dbReference type="EMBL" id="SDOX01000021">
    <property type="protein sequence ID" value="TFJ83623.1"/>
    <property type="molecule type" value="Genomic_DNA"/>
</dbReference>
<evidence type="ECO:0000313" key="5">
    <source>
        <dbReference type="EMBL" id="TFJ83623.1"/>
    </source>
</evidence>
<gene>
    <name evidence="5" type="ORF">NSK_004727</name>
</gene>
<dbReference type="Gene3D" id="1.10.10.1410">
    <property type="match status" value="1"/>
</dbReference>
<evidence type="ECO:0000256" key="4">
    <source>
        <dbReference type="SAM" id="MobiDB-lite"/>
    </source>
</evidence>
<protein>
    <recommendedName>
        <fullName evidence="7">60S acidic ribosomal protein P1</fullName>
    </recommendedName>
</protein>
<comment type="caution">
    <text evidence="5">The sequence shown here is derived from an EMBL/GenBank/DDBJ whole genome shotgun (WGS) entry which is preliminary data.</text>
</comment>
<feature type="region of interest" description="Disordered" evidence="4">
    <location>
        <begin position="67"/>
        <end position="118"/>
    </location>
</feature>
<accession>A0A4D9D0X2</accession>
<reference evidence="5 6" key="1">
    <citation type="submission" date="2019-01" db="EMBL/GenBank/DDBJ databases">
        <title>Nuclear Genome Assembly of the Microalgal Biofuel strain Nannochloropsis salina CCMP1776.</title>
        <authorList>
            <person name="Hovde B."/>
        </authorList>
    </citation>
    <scope>NUCLEOTIDE SEQUENCE [LARGE SCALE GENOMIC DNA]</scope>
    <source>
        <strain evidence="5 6">CCMP1776</strain>
    </source>
</reference>
<evidence type="ECO:0000313" key="6">
    <source>
        <dbReference type="Proteomes" id="UP000355283"/>
    </source>
</evidence>
<dbReference type="GO" id="GO:0002181">
    <property type="term" value="P:cytoplasmic translation"/>
    <property type="evidence" value="ECO:0007669"/>
    <property type="project" value="TreeGrafter"/>
</dbReference>
<dbReference type="Pfam" id="PF00428">
    <property type="entry name" value="Ribosomal_60s"/>
    <property type="match status" value="1"/>
</dbReference>
<evidence type="ECO:0000256" key="1">
    <source>
        <dbReference type="ARBA" id="ARBA00005436"/>
    </source>
</evidence>
<evidence type="ECO:0000256" key="3">
    <source>
        <dbReference type="ARBA" id="ARBA00023274"/>
    </source>
</evidence>
<dbReference type="FunFam" id="1.10.10.1410:FF:000002">
    <property type="entry name" value="60S acidic ribosomal protein P2"/>
    <property type="match status" value="1"/>
</dbReference>
<dbReference type="OrthoDB" id="2194681at2759"/>
<dbReference type="GO" id="GO:0043021">
    <property type="term" value="F:ribonucleoprotein complex binding"/>
    <property type="evidence" value="ECO:0007669"/>
    <property type="project" value="TreeGrafter"/>
</dbReference>
<keyword evidence="6" id="KW-1185">Reference proteome</keyword>
<name>A0A4D9D0X2_9STRA</name>
<sequence>MSNLTKEQKDELVTSYAALALYDGDSEVSSEQLSAFIAATGNEVEPYWPMIFSKFLGGKMEDLITSVGGGGGGGAGAAPAQDAAPAADAGAKKEKKEEKEEEADLGGAMDMFGGGDGY</sequence>
<feature type="compositionally biased region" description="Low complexity" evidence="4">
    <location>
        <begin position="77"/>
        <end position="89"/>
    </location>
</feature>
<dbReference type="GO" id="GO:0030295">
    <property type="term" value="F:protein kinase activator activity"/>
    <property type="evidence" value="ECO:0007669"/>
    <property type="project" value="TreeGrafter"/>
</dbReference>
<dbReference type="CDD" id="cd05831">
    <property type="entry name" value="Ribosomal_P1"/>
    <property type="match status" value="1"/>
</dbReference>
<proteinExistence type="inferred from homology"/>
<dbReference type="GO" id="GO:0022625">
    <property type="term" value="C:cytosolic large ribosomal subunit"/>
    <property type="evidence" value="ECO:0007669"/>
    <property type="project" value="TreeGrafter"/>
</dbReference>
<dbReference type="PANTHER" id="PTHR45696:SF10">
    <property type="entry name" value="LARGE RIBOSOMAL SUBUNIT PROTEIN P1"/>
    <property type="match status" value="1"/>
</dbReference>